<dbReference type="NCBIfam" id="TIGR01808">
    <property type="entry name" value="CM_M_hiGC-arch"/>
    <property type="match status" value="1"/>
</dbReference>
<dbReference type="InterPro" id="IPR010958">
    <property type="entry name" value="Chorismate_mutase_highGC-bac"/>
</dbReference>
<name>A0A5C0XST1_PYRFU</name>
<dbReference type="SUPFAM" id="SSF48600">
    <property type="entry name" value="Chorismate mutase II"/>
    <property type="match status" value="1"/>
</dbReference>
<dbReference type="OrthoDB" id="34329at2157"/>
<dbReference type="InterPro" id="IPR036979">
    <property type="entry name" value="CM_dom_sf"/>
</dbReference>
<protein>
    <submittedName>
        <fullName evidence="3">Chorismate mutase</fullName>
    </submittedName>
</protein>
<evidence type="ECO:0000313" key="3">
    <source>
        <dbReference type="EMBL" id="QEK79318.1"/>
    </source>
</evidence>
<gene>
    <name evidence="3" type="ORF">PFDSM3638_08620</name>
</gene>
<organism evidence="3 4">
    <name type="scientific">Pyrococcus furiosus (strain ATCC 43587 / DSM 3638 / JCM 8422 / Vc1)</name>
    <dbReference type="NCBI Taxonomy" id="186497"/>
    <lineage>
        <taxon>Archaea</taxon>
        <taxon>Methanobacteriati</taxon>
        <taxon>Methanobacteriota</taxon>
        <taxon>Thermococci</taxon>
        <taxon>Thermococcales</taxon>
        <taxon>Thermococcaceae</taxon>
        <taxon>Pyrococcus</taxon>
    </lineage>
</organism>
<dbReference type="PROSITE" id="PS51168">
    <property type="entry name" value="CHORISMATE_MUT_2"/>
    <property type="match status" value="1"/>
</dbReference>
<keyword evidence="1" id="KW-0413">Isomerase</keyword>
<feature type="domain" description="Chorismate mutase" evidence="2">
    <location>
        <begin position="1"/>
        <end position="76"/>
    </location>
</feature>
<dbReference type="GO" id="GO:0046417">
    <property type="term" value="P:chorismate metabolic process"/>
    <property type="evidence" value="ECO:0007669"/>
    <property type="project" value="InterPro"/>
</dbReference>
<dbReference type="RefSeq" id="WP_011012847.1">
    <property type="nucleotide sequence ID" value="NC_003413.1"/>
</dbReference>
<evidence type="ECO:0000313" key="4">
    <source>
        <dbReference type="Proteomes" id="UP000324354"/>
    </source>
</evidence>
<dbReference type="Gene3D" id="1.20.59.10">
    <property type="entry name" value="Chorismate mutase"/>
    <property type="match status" value="1"/>
</dbReference>
<dbReference type="GO" id="GO:0004106">
    <property type="term" value="F:chorismate mutase activity"/>
    <property type="evidence" value="ECO:0007669"/>
    <property type="project" value="InterPro"/>
</dbReference>
<dbReference type="EMBL" id="CP023154">
    <property type="protein sequence ID" value="QEK79318.1"/>
    <property type="molecule type" value="Genomic_DNA"/>
</dbReference>
<dbReference type="PANTHER" id="PTHR38041">
    <property type="entry name" value="CHORISMATE MUTASE"/>
    <property type="match status" value="1"/>
</dbReference>
<dbReference type="SMART" id="SM00830">
    <property type="entry name" value="CM_2"/>
    <property type="match status" value="1"/>
</dbReference>
<dbReference type="SMR" id="A0A5C0XST1"/>
<accession>A0A5C0XST1</accession>
<reference evidence="3 4" key="1">
    <citation type="submission" date="2017-08" db="EMBL/GenBank/DDBJ databases">
        <title>Resequencing and Reannotation of the genome of Pyrococcus furiosus type strain DSM3638.</title>
        <authorList>
            <person name="Reichelt R.M."/>
            <person name="Bunk B."/>
        </authorList>
    </citation>
    <scope>NUCLEOTIDE SEQUENCE [LARGE SCALE GENOMIC DNA]</scope>
    <source>
        <strain evidence="3 4">DSM 3638</strain>
    </source>
</reference>
<dbReference type="InterPro" id="IPR036263">
    <property type="entry name" value="Chorismate_II_sf"/>
</dbReference>
<proteinExistence type="predicted"/>
<dbReference type="InterPro" id="IPR051331">
    <property type="entry name" value="Chorismate_mutase-related"/>
</dbReference>
<sequence length="76" mass="9071">MTTLKLLRKEIDKIDNQIISLLKKRLEIAQAIGKIKKELNLPIEDRKREEEVLRRAGEFREIFEKILEVSKDVQRL</sequence>
<dbReference type="Pfam" id="PF01817">
    <property type="entry name" value="CM_2"/>
    <property type="match status" value="1"/>
</dbReference>
<dbReference type="GeneID" id="13300582"/>
<dbReference type="Proteomes" id="UP000324354">
    <property type="component" value="Chromosome"/>
</dbReference>
<dbReference type="PANTHER" id="PTHR38041:SF1">
    <property type="entry name" value="CHORISMATE MUTASE"/>
    <property type="match status" value="1"/>
</dbReference>
<dbReference type="GeneID" id="41713532"/>
<evidence type="ECO:0000259" key="2">
    <source>
        <dbReference type="PROSITE" id="PS51168"/>
    </source>
</evidence>
<evidence type="ECO:0000256" key="1">
    <source>
        <dbReference type="ARBA" id="ARBA00023235"/>
    </source>
</evidence>
<dbReference type="InterPro" id="IPR002701">
    <property type="entry name" value="CM_II_prokaryot"/>
</dbReference>
<dbReference type="AlphaFoldDB" id="A0A5C0XST1"/>
<dbReference type="GO" id="GO:0009697">
    <property type="term" value="P:salicylic acid biosynthetic process"/>
    <property type="evidence" value="ECO:0007669"/>
    <property type="project" value="TreeGrafter"/>
</dbReference>